<proteinExistence type="predicted"/>
<gene>
    <name evidence="1" type="ORF">G9Q37_05470</name>
</gene>
<keyword evidence="2" id="KW-1185">Reference proteome</keyword>
<protein>
    <recommendedName>
        <fullName evidence="3">DNA transfer protein</fullName>
    </recommendedName>
</protein>
<reference evidence="1 2" key="1">
    <citation type="submission" date="2020-03" db="EMBL/GenBank/DDBJ databases">
        <title>Hydrogenophaga sp. nov. isolated from cyanobacterial mat.</title>
        <authorList>
            <person name="Thorat V."/>
            <person name="Kirdat K."/>
            <person name="Tiwarekar B."/>
            <person name="Costa E.D."/>
            <person name="Yadav A."/>
        </authorList>
    </citation>
    <scope>NUCLEOTIDE SEQUENCE [LARGE SCALE GENOMIC DNA]</scope>
    <source>
        <strain evidence="1 2">BA0156</strain>
    </source>
</reference>
<evidence type="ECO:0000313" key="2">
    <source>
        <dbReference type="Proteomes" id="UP000503162"/>
    </source>
</evidence>
<accession>A0A6G8IF22</accession>
<name>A0A6G8IF22_9BURK</name>
<dbReference type="AlphaFoldDB" id="A0A6G8IF22"/>
<dbReference type="EMBL" id="CP049989">
    <property type="protein sequence ID" value="QIM51626.1"/>
    <property type="molecule type" value="Genomic_DNA"/>
</dbReference>
<evidence type="ECO:0008006" key="3">
    <source>
        <dbReference type="Google" id="ProtNLM"/>
    </source>
</evidence>
<organism evidence="1 2">
    <name type="scientific">Hydrogenophaga crocea</name>
    <dbReference type="NCBI Taxonomy" id="2716225"/>
    <lineage>
        <taxon>Bacteria</taxon>
        <taxon>Pseudomonadati</taxon>
        <taxon>Pseudomonadota</taxon>
        <taxon>Betaproteobacteria</taxon>
        <taxon>Burkholderiales</taxon>
        <taxon>Comamonadaceae</taxon>
        <taxon>Hydrogenophaga</taxon>
    </lineage>
</organism>
<dbReference type="KEGG" id="hcz:G9Q37_05470"/>
<evidence type="ECO:0000313" key="1">
    <source>
        <dbReference type="EMBL" id="QIM51626.1"/>
    </source>
</evidence>
<dbReference type="RefSeq" id="WP_166225674.1">
    <property type="nucleotide sequence ID" value="NZ_CP049989.1"/>
</dbReference>
<sequence>MPWIVAGGAVLGSVLGGMGSSSAAKKQQRAAEAATAAQRDALTRQEQLQEPFRDAGVMANNKLLSLLGLRSEADSAAMSQAFDRIYREERNIADQAHRAQYGFGFDDAPSWAKSDLQTWDQQIRDEAKKRAQTAVGSGTGGAGDSEFGSLMRDFSMADFEADPGYQFRMDEGMRGVEGGAAARGGLLSGAALKAIQKYGQGLASQEYGNAYNRYTTNQTNKYNKLAGLVSSGQGATNQLTNANAQFGQQQANNLIGAGNAQASGIMGMTNALVGGMNQGINAYQQNQLMNLIRQPSSSGWGGSAGRWGNGTVDALGDGVWG</sequence>
<dbReference type="Proteomes" id="UP000503162">
    <property type="component" value="Chromosome"/>
</dbReference>